<feature type="signal peptide" evidence="1">
    <location>
        <begin position="1"/>
        <end position="25"/>
    </location>
</feature>
<dbReference type="GO" id="GO:0006629">
    <property type="term" value="P:lipid metabolic process"/>
    <property type="evidence" value="ECO:0007669"/>
    <property type="project" value="TreeGrafter"/>
</dbReference>
<dbReference type="PANTHER" id="PTHR10612:SF34">
    <property type="entry name" value="APOLIPOPROTEIN D"/>
    <property type="match status" value="1"/>
</dbReference>
<dbReference type="Proteomes" id="UP000235965">
    <property type="component" value="Unassembled WGS sequence"/>
</dbReference>
<dbReference type="InParanoid" id="A0A2J7RG07"/>
<accession>A0A2J7RG07</accession>
<protein>
    <recommendedName>
        <fullName evidence="2">Lipocalin/cytosolic fatty-acid binding domain-containing protein</fullName>
    </recommendedName>
</protein>
<dbReference type="EMBL" id="NEVH01004407">
    <property type="protein sequence ID" value="PNF39758.1"/>
    <property type="molecule type" value="Genomic_DNA"/>
</dbReference>
<sequence length="181" mass="20701">MAGLLSITGKVLLIHVVCLIQSLTAEELICDPTKIVFKGFNVDQYLGVWHEIYHYPPKHQERYLCFIDDYKKSPSGDINITSTVYDKTEKKRVTLTGTVHVSLNILELIFDNHREWSTQYFLLGTDYTGYSIIAGCPDIESKKPNAYVLFRSQNPSESVKKAADETLKTYNLSLNDFHKEC</sequence>
<feature type="domain" description="Lipocalin/cytosolic fatty-acid binding" evidence="2">
    <location>
        <begin position="41"/>
        <end position="157"/>
    </location>
</feature>
<dbReference type="InterPro" id="IPR000566">
    <property type="entry name" value="Lipocln_cytosolic_FA-bd_dom"/>
</dbReference>
<dbReference type="InterPro" id="IPR012674">
    <property type="entry name" value="Calycin"/>
</dbReference>
<name>A0A2J7RG07_9NEOP</name>
<evidence type="ECO:0000313" key="3">
    <source>
        <dbReference type="EMBL" id="PNF39758.1"/>
    </source>
</evidence>
<keyword evidence="1" id="KW-0732">Signal</keyword>
<dbReference type="PANTHER" id="PTHR10612">
    <property type="entry name" value="APOLIPOPROTEIN D"/>
    <property type="match status" value="1"/>
</dbReference>
<reference evidence="3 4" key="1">
    <citation type="submission" date="2017-12" db="EMBL/GenBank/DDBJ databases">
        <title>Hemimetabolous genomes reveal molecular basis of termite eusociality.</title>
        <authorList>
            <person name="Harrison M.C."/>
            <person name="Jongepier E."/>
            <person name="Robertson H.M."/>
            <person name="Arning N."/>
            <person name="Bitard-Feildel T."/>
            <person name="Chao H."/>
            <person name="Childers C.P."/>
            <person name="Dinh H."/>
            <person name="Doddapaneni H."/>
            <person name="Dugan S."/>
            <person name="Gowin J."/>
            <person name="Greiner C."/>
            <person name="Han Y."/>
            <person name="Hu H."/>
            <person name="Hughes D.S.T."/>
            <person name="Huylmans A.-K."/>
            <person name="Kemena C."/>
            <person name="Kremer L.P.M."/>
            <person name="Lee S.L."/>
            <person name="Lopez-Ezquerra A."/>
            <person name="Mallet L."/>
            <person name="Monroy-Kuhn J.M."/>
            <person name="Moser A."/>
            <person name="Murali S.C."/>
            <person name="Muzny D.M."/>
            <person name="Otani S."/>
            <person name="Piulachs M.-D."/>
            <person name="Poelchau M."/>
            <person name="Qu J."/>
            <person name="Schaub F."/>
            <person name="Wada-Katsumata A."/>
            <person name="Worley K.C."/>
            <person name="Xie Q."/>
            <person name="Ylla G."/>
            <person name="Poulsen M."/>
            <person name="Gibbs R.A."/>
            <person name="Schal C."/>
            <person name="Richards S."/>
            <person name="Belles X."/>
            <person name="Korb J."/>
            <person name="Bornberg-Bauer E."/>
        </authorList>
    </citation>
    <scope>NUCLEOTIDE SEQUENCE [LARGE SCALE GENOMIC DNA]</scope>
    <source>
        <tissue evidence="3">Whole body</tissue>
    </source>
</reference>
<comment type="caution">
    <text evidence="3">The sequence shown here is derived from an EMBL/GenBank/DDBJ whole genome shotgun (WGS) entry which is preliminary data.</text>
</comment>
<evidence type="ECO:0000259" key="2">
    <source>
        <dbReference type="Pfam" id="PF08212"/>
    </source>
</evidence>
<dbReference type="Pfam" id="PF08212">
    <property type="entry name" value="Lipocalin_2"/>
    <property type="match status" value="1"/>
</dbReference>
<dbReference type="Gene3D" id="2.40.128.20">
    <property type="match status" value="1"/>
</dbReference>
<dbReference type="GO" id="GO:0005737">
    <property type="term" value="C:cytoplasm"/>
    <property type="evidence" value="ECO:0007669"/>
    <property type="project" value="TreeGrafter"/>
</dbReference>
<organism evidence="3 4">
    <name type="scientific">Cryptotermes secundus</name>
    <dbReference type="NCBI Taxonomy" id="105785"/>
    <lineage>
        <taxon>Eukaryota</taxon>
        <taxon>Metazoa</taxon>
        <taxon>Ecdysozoa</taxon>
        <taxon>Arthropoda</taxon>
        <taxon>Hexapoda</taxon>
        <taxon>Insecta</taxon>
        <taxon>Pterygota</taxon>
        <taxon>Neoptera</taxon>
        <taxon>Polyneoptera</taxon>
        <taxon>Dictyoptera</taxon>
        <taxon>Blattodea</taxon>
        <taxon>Blattoidea</taxon>
        <taxon>Termitoidae</taxon>
        <taxon>Kalotermitidae</taxon>
        <taxon>Cryptotermitinae</taxon>
        <taxon>Cryptotermes</taxon>
    </lineage>
</organism>
<dbReference type="AlphaFoldDB" id="A0A2J7RG07"/>
<dbReference type="GO" id="GO:0000302">
    <property type="term" value="P:response to reactive oxygen species"/>
    <property type="evidence" value="ECO:0007669"/>
    <property type="project" value="TreeGrafter"/>
</dbReference>
<keyword evidence="4" id="KW-1185">Reference proteome</keyword>
<proteinExistence type="predicted"/>
<dbReference type="CDD" id="cd19440">
    <property type="entry name" value="lipocalin_Bla_g_4_Per_a_4"/>
    <property type="match status" value="1"/>
</dbReference>
<dbReference type="SUPFAM" id="SSF50814">
    <property type="entry name" value="Lipocalins"/>
    <property type="match status" value="1"/>
</dbReference>
<evidence type="ECO:0000256" key="1">
    <source>
        <dbReference type="SAM" id="SignalP"/>
    </source>
</evidence>
<dbReference type="OrthoDB" id="565904at2759"/>
<gene>
    <name evidence="3" type="ORF">B7P43_G04709</name>
</gene>
<feature type="chain" id="PRO_5025483632" description="Lipocalin/cytosolic fatty-acid binding domain-containing protein" evidence="1">
    <location>
        <begin position="26"/>
        <end position="181"/>
    </location>
</feature>
<evidence type="ECO:0000313" key="4">
    <source>
        <dbReference type="Proteomes" id="UP000235965"/>
    </source>
</evidence>